<dbReference type="OrthoDB" id="6436501at2759"/>
<comment type="caution">
    <text evidence="3">The sequence shown here is derived from an EMBL/GenBank/DDBJ whole genome shotgun (WGS) entry which is preliminary data.</text>
</comment>
<dbReference type="CDD" id="cd00190">
    <property type="entry name" value="Tryp_SPc"/>
    <property type="match status" value="1"/>
</dbReference>
<dbReference type="InterPro" id="IPR001314">
    <property type="entry name" value="Peptidase_S1A"/>
</dbReference>
<dbReference type="FunFam" id="2.40.10.10:FF:000068">
    <property type="entry name" value="transmembrane protease serine 2"/>
    <property type="match status" value="1"/>
</dbReference>
<dbReference type="AlphaFoldDB" id="A0A3S3NVB1"/>
<gene>
    <name evidence="3" type="ORF">B4U79_09988</name>
</gene>
<dbReference type="GO" id="GO:0004252">
    <property type="term" value="F:serine-type endopeptidase activity"/>
    <property type="evidence" value="ECO:0007669"/>
    <property type="project" value="InterPro"/>
</dbReference>
<dbReference type="PROSITE" id="PS50240">
    <property type="entry name" value="TRYPSIN_DOM"/>
    <property type="match status" value="1"/>
</dbReference>
<organism evidence="3 4">
    <name type="scientific">Dinothrombium tinctorium</name>
    <dbReference type="NCBI Taxonomy" id="1965070"/>
    <lineage>
        <taxon>Eukaryota</taxon>
        <taxon>Metazoa</taxon>
        <taxon>Ecdysozoa</taxon>
        <taxon>Arthropoda</taxon>
        <taxon>Chelicerata</taxon>
        <taxon>Arachnida</taxon>
        <taxon>Acari</taxon>
        <taxon>Acariformes</taxon>
        <taxon>Trombidiformes</taxon>
        <taxon>Prostigmata</taxon>
        <taxon>Anystina</taxon>
        <taxon>Parasitengona</taxon>
        <taxon>Trombidioidea</taxon>
        <taxon>Trombidiidae</taxon>
        <taxon>Dinothrombium</taxon>
    </lineage>
</organism>
<accession>A0A3S3NVB1</accession>
<dbReference type="EMBL" id="NCKU01003923">
    <property type="protein sequence ID" value="RWS06724.1"/>
    <property type="molecule type" value="Genomic_DNA"/>
</dbReference>
<dbReference type="Gene3D" id="2.40.10.10">
    <property type="entry name" value="Trypsin-like serine proteases"/>
    <property type="match status" value="1"/>
</dbReference>
<dbReference type="Pfam" id="PF00089">
    <property type="entry name" value="Trypsin"/>
    <property type="match status" value="1"/>
</dbReference>
<evidence type="ECO:0000313" key="3">
    <source>
        <dbReference type="EMBL" id="RWS06724.1"/>
    </source>
</evidence>
<dbReference type="PRINTS" id="PR00722">
    <property type="entry name" value="CHYMOTRYPSIN"/>
</dbReference>
<name>A0A3S3NVB1_9ACAR</name>
<dbReference type="PANTHER" id="PTHR24250:SF27">
    <property type="entry name" value="ELASTASE 2 LIKE"/>
    <property type="match status" value="1"/>
</dbReference>
<dbReference type="SMART" id="SM00020">
    <property type="entry name" value="Tryp_SPc"/>
    <property type="match status" value="1"/>
</dbReference>
<keyword evidence="1" id="KW-1015">Disulfide bond</keyword>
<dbReference type="InterPro" id="IPR009003">
    <property type="entry name" value="Peptidase_S1_PA"/>
</dbReference>
<dbReference type="Proteomes" id="UP000285301">
    <property type="component" value="Unassembled WGS sequence"/>
</dbReference>
<evidence type="ECO:0000313" key="4">
    <source>
        <dbReference type="Proteomes" id="UP000285301"/>
    </source>
</evidence>
<evidence type="ECO:0000259" key="2">
    <source>
        <dbReference type="PROSITE" id="PS50240"/>
    </source>
</evidence>
<dbReference type="InterPro" id="IPR043504">
    <property type="entry name" value="Peptidase_S1_PA_chymotrypsin"/>
</dbReference>
<reference evidence="3 4" key="1">
    <citation type="journal article" date="2018" name="Gigascience">
        <title>Genomes of trombidid mites reveal novel predicted allergens and laterally-transferred genes associated with secondary metabolism.</title>
        <authorList>
            <person name="Dong X."/>
            <person name="Chaisiri K."/>
            <person name="Xia D."/>
            <person name="Armstrong S.D."/>
            <person name="Fang Y."/>
            <person name="Donnelly M.J."/>
            <person name="Kadowaki T."/>
            <person name="McGarry J.W."/>
            <person name="Darby A.C."/>
            <person name="Makepeace B.L."/>
        </authorList>
    </citation>
    <scope>NUCLEOTIDE SEQUENCE [LARGE SCALE GENOMIC DNA]</scope>
    <source>
        <strain evidence="3">UoL-WK</strain>
    </source>
</reference>
<evidence type="ECO:0000256" key="1">
    <source>
        <dbReference type="ARBA" id="ARBA00023157"/>
    </source>
</evidence>
<dbReference type="GO" id="GO:0006508">
    <property type="term" value="P:proteolysis"/>
    <property type="evidence" value="ECO:0007669"/>
    <property type="project" value="InterPro"/>
</dbReference>
<dbReference type="InterPro" id="IPR018114">
    <property type="entry name" value="TRYPSIN_HIS"/>
</dbReference>
<sequence>MKTVNWPQTKTKCGEEGVLEKRPLAGNEDSIPDDVQKRVVGGAEVKPRNRYPWMALIKDNEEQLCGGAIINDRFVLTAAHCIDACEESSGCKVVLGVHNIRESKGAYDIDSFIKHDEYSLFENDIGLIKLKRRIRFNESMKPICLPKQQSLSEIVPYSENITSAGWGLTSKGRGSDVLMEFVGEDWLKGDRSKSKFCKNLLCLRQVNGRFESGDSGGPAWIKIGKKDHVVGVISHYRLHRMRLTRVALVVDWIIDKTRGAYYCY</sequence>
<dbReference type="SUPFAM" id="SSF50494">
    <property type="entry name" value="Trypsin-like serine proteases"/>
    <property type="match status" value="1"/>
</dbReference>
<dbReference type="STRING" id="1965070.A0A3S3NVB1"/>
<dbReference type="PROSITE" id="PS00134">
    <property type="entry name" value="TRYPSIN_HIS"/>
    <property type="match status" value="1"/>
</dbReference>
<dbReference type="PANTHER" id="PTHR24250">
    <property type="entry name" value="CHYMOTRYPSIN-RELATED"/>
    <property type="match status" value="1"/>
</dbReference>
<keyword evidence="4" id="KW-1185">Reference proteome</keyword>
<feature type="domain" description="Peptidase S1" evidence="2">
    <location>
        <begin position="39"/>
        <end position="258"/>
    </location>
</feature>
<proteinExistence type="predicted"/>
<protein>
    <submittedName>
        <fullName evidence="3">Trypsin-1-like protein</fullName>
    </submittedName>
</protein>
<dbReference type="InterPro" id="IPR001254">
    <property type="entry name" value="Trypsin_dom"/>
</dbReference>